<keyword evidence="1" id="KW-0472">Membrane</keyword>
<keyword evidence="1" id="KW-1133">Transmembrane helix</keyword>
<name>A0A067TC64_GALM3</name>
<sequence length="184" mass="20440">MFSPRETEHLLRGYLGVVIVASFRALYIFSWRKGRIRRNDTATPESAESAESQPLLPTATAVPHAALSTSQKWFCCLAAISYMAETAYVTRKTIEEYQGRVLYDGRFMMARGGMFLLGALAIVHTIQANSAIPKMRLRADAVALVTAPFVMELLWTPAADFPTRGALDFILAPAFGWACYRVAR</sequence>
<feature type="transmembrane region" description="Helical" evidence="1">
    <location>
        <begin position="110"/>
        <end position="129"/>
    </location>
</feature>
<proteinExistence type="predicted"/>
<evidence type="ECO:0000313" key="3">
    <source>
        <dbReference type="Proteomes" id="UP000027222"/>
    </source>
</evidence>
<organism evidence="2 3">
    <name type="scientific">Galerina marginata (strain CBS 339.88)</name>
    <dbReference type="NCBI Taxonomy" id="685588"/>
    <lineage>
        <taxon>Eukaryota</taxon>
        <taxon>Fungi</taxon>
        <taxon>Dikarya</taxon>
        <taxon>Basidiomycota</taxon>
        <taxon>Agaricomycotina</taxon>
        <taxon>Agaricomycetes</taxon>
        <taxon>Agaricomycetidae</taxon>
        <taxon>Agaricales</taxon>
        <taxon>Agaricineae</taxon>
        <taxon>Strophariaceae</taxon>
        <taxon>Galerina</taxon>
    </lineage>
</organism>
<dbReference type="Proteomes" id="UP000027222">
    <property type="component" value="Unassembled WGS sequence"/>
</dbReference>
<reference evidence="3" key="1">
    <citation type="journal article" date="2014" name="Proc. Natl. Acad. Sci. U.S.A.">
        <title>Extensive sampling of basidiomycete genomes demonstrates inadequacy of the white-rot/brown-rot paradigm for wood decay fungi.</title>
        <authorList>
            <person name="Riley R."/>
            <person name="Salamov A.A."/>
            <person name="Brown D.W."/>
            <person name="Nagy L.G."/>
            <person name="Floudas D."/>
            <person name="Held B.W."/>
            <person name="Levasseur A."/>
            <person name="Lombard V."/>
            <person name="Morin E."/>
            <person name="Otillar R."/>
            <person name="Lindquist E.A."/>
            <person name="Sun H."/>
            <person name="LaButti K.M."/>
            <person name="Schmutz J."/>
            <person name="Jabbour D."/>
            <person name="Luo H."/>
            <person name="Baker S.E."/>
            <person name="Pisabarro A.G."/>
            <person name="Walton J.D."/>
            <person name="Blanchette R.A."/>
            <person name="Henrissat B."/>
            <person name="Martin F."/>
            <person name="Cullen D."/>
            <person name="Hibbett D.S."/>
            <person name="Grigoriev I.V."/>
        </authorList>
    </citation>
    <scope>NUCLEOTIDE SEQUENCE [LARGE SCALE GENOMIC DNA]</scope>
    <source>
        <strain evidence="3">CBS 339.88</strain>
    </source>
</reference>
<dbReference type="HOGENOM" id="CLU_099119_0_0_1"/>
<keyword evidence="1" id="KW-0812">Transmembrane</keyword>
<keyword evidence="3" id="KW-1185">Reference proteome</keyword>
<dbReference type="OrthoDB" id="3040402at2759"/>
<protein>
    <submittedName>
        <fullName evidence="2">Uncharacterized protein</fullName>
    </submittedName>
</protein>
<dbReference type="EMBL" id="KL142371">
    <property type="protein sequence ID" value="KDR80756.1"/>
    <property type="molecule type" value="Genomic_DNA"/>
</dbReference>
<feature type="transmembrane region" description="Helical" evidence="1">
    <location>
        <begin position="12"/>
        <end position="29"/>
    </location>
</feature>
<evidence type="ECO:0000256" key="1">
    <source>
        <dbReference type="SAM" id="Phobius"/>
    </source>
</evidence>
<dbReference type="AlphaFoldDB" id="A0A067TC64"/>
<evidence type="ECO:0000313" key="2">
    <source>
        <dbReference type="EMBL" id="KDR80756.1"/>
    </source>
</evidence>
<accession>A0A067TC64</accession>
<gene>
    <name evidence="2" type="ORF">GALMADRAFT_135870</name>
</gene>